<evidence type="ECO:0000256" key="2">
    <source>
        <dbReference type="SAM" id="Phobius"/>
    </source>
</evidence>
<evidence type="ECO:0000313" key="4">
    <source>
        <dbReference type="EMBL" id="KAA1157526.1"/>
    </source>
</evidence>
<keyword evidence="2" id="KW-0812">Transmembrane</keyword>
<accession>A0AB73BD69</accession>
<evidence type="ECO:0000313" key="5">
    <source>
        <dbReference type="Proteomes" id="UP000324162"/>
    </source>
</evidence>
<keyword evidence="2" id="KW-0472">Membrane</keyword>
<evidence type="ECO:0000256" key="1">
    <source>
        <dbReference type="SAM" id="MobiDB-lite"/>
    </source>
</evidence>
<dbReference type="RefSeq" id="WP_149615041.1">
    <property type="nucleotide sequence ID" value="NZ_SEUK01000054.1"/>
</dbReference>
<organism evidence="4 5">
    <name type="scientific">Pseudoalteromonas fuliginea</name>
    <dbReference type="NCBI Taxonomy" id="1872678"/>
    <lineage>
        <taxon>Bacteria</taxon>
        <taxon>Pseudomonadati</taxon>
        <taxon>Pseudomonadota</taxon>
        <taxon>Gammaproteobacteria</taxon>
        <taxon>Alteromonadales</taxon>
        <taxon>Pseudoalteromonadaceae</taxon>
        <taxon>Pseudoalteromonas</taxon>
    </lineage>
</organism>
<gene>
    <name evidence="4" type="ORF">EU508_17535</name>
</gene>
<dbReference type="AlphaFoldDB" id="A0AB73BD69"/>
<name>A0AB73BD69_9GAMM</name>
<feature type="compositionally biased region" description="Polar residues" evidence="1">
    <location>
        <begin position="351"/>
        <end position="360"/>
    </location>
</feature>
<proteinExistence type="predicted"/>
<comment type="caution">
    <text evidence="4">The sequence shown here is derived from an EMBL/GenBank/DDBJ whole genome shotgun (WGS) entry which is preliminary data.</text>
</comment>
<protein>
    <submittedName>
        <fullName evidence="4">Cell wall anchor protein</fullName>
    </submittedName>
</protein>
<feature type="compositionally biased region" description="Basic and acidic residues" evidence="1">
    <location>
        <begin position="438"/>
        <end position="454"/>
    </location>
</feature>
<feature type="compositionally biased region" description="Basic and acidic residues" evidence="1">
    <location>
        <begin position="496"/>
        <end position="507"/>
    </location>
</feature>
<feature type="region of interest" description="Disordered" evidence="1">
    <location>
        <begin position="338"/>
        <end position="360"/>
    </location>
</feature>
<evidence type="ECO:0000256" key="3">
    <source>
        <dbReference type="SAM" id="SignalP"/>
    </source>
</evidence>
<feature type="signal peptide" evidence="3">
    <location>
        <begin position="1"/>
        <end position="21"/>
    </location>
</feature>
<dbReference type="Proteomes" id="UP000324162">
    <property type="component" value="Unassembled WGS sequence"/>
</dbReference>
<feature type="transmembrane region" description="Helical" evidence="2">
    <location>
        <begin position="180"/>
        <end position="199"/>
    </location>
</feature>
<reference evidence="4 5" key="1">
    <citation type="submission" date="2019-01" db="EMBL/GenBank/DDBJ databases">
        <title>Genome sequences of marine Pseudoalteromonas species.</title>
        <authorList>
            <person name="Boraston A.B."/>
            <person name="Hehemann J.-H."/>
            <person name="Vickers C.J."/>
            <person name="Salama-Alber O."/>
            <person name="Abe K."/>
            <person name="Hettle A.J."/>
        </authorList>
    </citation>
    <scope>NUCLEOTIDE SEQUENCE [LARGE SCALE GENOMIC DNA]</scope>
    <source>
        <strain evidence="4 5">PS42</strain>
    </source>
</reference>
<keyword evidence="2" id="KW-1133">Transmembrane helix</keyword>
<feature type="chain" id="PRO_5044502693" evidence="3">
    <location>
        <begin position="22"/>
        <end position="507"/>
    </location>
</feature>
<dbReference type="EMBL" id="SEUK01000054">
    <property type="protein sequence ID" value="KAA1157526.1"/>
    <property type="molecule type" value="Genomic_DNA"/>
</dbReference>
<keyword evidence="3" id="KW-0732">Signal</keyword>
<feature type="region of interest" description="Disordered" evidence="1">
    <location>
        <begin position="419"/>
        <end position="507"/>
    </location>
</feature>
<sequence length="507" mass="56044">MITLLTRLTFCFALFYSVNSAAYNEAMCILIKQEIQQNSGDKTSRKYRNAIRDYNNNCNKPKQAQTYPKPPIETAPVITPVQSQVVEPTLNTPQNPATLQTPLPVSIENEQQQNTIEQPNINNEVIINAEPQAKSVIDQQSTQPLKSSVPVKVKIPANITAPVVKPAPVIVPAPIDQSSLLLPSLLFVIVILIAVMVLIRLRRTKQSKTEIIAPVVAETQVLKSQKIATPLNVTTKDAPTKQTPTKQTPTNAPEIIDENKTIKSNQPQLKANKTQKINADHNNIDEVLPTTLAQTNETTFTEIKPKSEPNYTEFAAAAKTTEAQVNKANRFTEPQVQELDPHAQPIKKQSKQTTQSSATVHSNPLINNELKPVIVSPEPLKPSETTDDLHTPKKVATPEFTNFSSAHNFKEPEIRTFDPNAPLPGEKVMPKAAPRPINAEHETTKSAAEKKETVNKASSNPFANLSLDESWDPNSAEKPTIEEKKRAPKSQALIDAEERAKKMQTKE</sequence>